<dbReference type="SUPFAM" id="SSF52821">
    <property type="entry name" value="Rhodanese/Cell cycle control phosphatase"/>
    <property type="match status" value="1"/>
</dbReference>
<keyword evidence="2" id="KW-1185">Reference proteome</keyword>
<organism evidence="1 2">
    <name type="scientific">Lepeophtheirus salmonis</name>
    <name type="common">Salmon louse</name>
    <name type="synonym">Caligus salmonis</name>
    <dbReference type="NCBI Taxonomy" id="72036"/>
    <lineage>
        <taxon>Eukaryota</taxon>
        <taxon>Metazoa</taxon>
        <taxon>Ecdysozoa</taxon>
        <taxon>Arthropoda</taxon>
        <taxon>Crustacea</taxon>
        <taxon>Multicrustacea</taxon>
        <taxon>Hexanauplia</taxon>
        <taxon>Copepoda</taxon>
        <taxon>Siphonostomatoida</taxon>
        <taxon>Caligidae</taxon>
        <taxon>Lepeophtheirus</taxon>
    </lineage>
</organism>
<protein>
    <submittedName>
        <fullName evidence="1">(salmon louse) hypothetical protein</fullName>
    </submittedName>
</protein>
<gene>
    <name evidence="1" type="ORF">LSAA_3019</name>
</gene>
<dbReference type="InterPro" id="IPR001763">
    <property type="entry name" value="Rhodanese-like_dom"/>
</dbReference>
<dbReference type="InterPro" id="IPR036873">
    <property type="entry name" value="Rhodanese-like_dom_sf"/>
</dbReference>
<sequence>MGKQLVTRRIINFFLPDRVRSFASSVVLNPTIDYEEFEKYRKEHSKSVVIVDVRDPDELISPGAISEKPNATDPLVFFCLKGIRSQSAMDTVKALGFSNTANYVGSYLDWAEKNKS</sequence>
<dbReference type="Gene3D" id="3.40.250.10">
    <property type="entry name" value="Rhodanese-like domain"/>
    <property type="match status" value="1"/>
</dbReference>
<dbReference type="OrthoDB" id="566238at2759"/>
<name>A0A7R8CFZ1_LEPSM</name>
<dbReference type="PROSITE" id="PS50206">
    <property type="entry name" value="RHODANESE_3"/>
    <property type="match status" value="1"/>
</dbReference>
<evidence type="ECO:0000313" key="1">
    <source>
        <dbReference type="EMBL" id="CAF2810963.1"/>
    </source>
</evidence>
<dbReference type="Pfam" id="PF00581">
    <property type="entry name" value="Rhodanese"/>
    <property type="match status" value="1"/>
</dbReference>
<reference evidence="1" key="1">
    <citation type="submission" date="2021-02" db="EMBL/GenBank/DDBJ databases">
        <authorList>
            <person name="Bekaert M."/>
        </authorList>
    </citation>
    <scope>NUCLEOTIDE SEQUENCE</scope>
    <source>
        <strain evidence="1">IoA-00</strain>
    </source>
</reference>
<dbReference type="PANTHER" id="PTHR44086">
    <property type="entry name" value="THIOSULFATE SULFURTRANSFERASE RDL2, MITOCHONDRIAL-RELATED"/>
    <property type="match status" value="1"/>
</dbReference>
<dbReference type="PANTHER" id="PTHR44086:SF10">
    <property type="entry name" value="THIOSULFATE SULFURTRANSFERASE_RHODANESE-LIKE DOMAIN-CONTAINING PROTEIN 3"/>
    <property type="match status" value="1"/>
</dbReference>
<dbReference type="SMART" id="SM00450">
    <property type="entry name" value="RHOD"/>
    <property type="match status" value="1"/>
</dbReference>
<dbReference type="Proteomes" id="UP000675881">
    <property type="component" value="Chromosome 11"/>
</dbReference>
<evidence type="ECO:0000313" key="2">
    <source>
        <dbReference type="Proteomes" id="UP000675881"/>
    </source>
</evidence>
<dbReference type="AlphaFoldDB" id="A0A7R8CFZ1"/>
<proteinExistence type="predicted"/>
<dbReference type="EMBL" id="HG994590">
    <property type="protein sequence ID" value="CAF2810963.1"/>
    <property type="molecule type" value="Genomic_DNA"/>
</dbReference>
<accession>A0A7R8CFZ1</accession>